<sequence>MPQYRDQIKRCVKIYDFNILRQTLAEIDFTTTQGDTTVPPADPAPGAGSDEQPRRKRGGREPTEKRKEKLTIDDYKYIAFQFGQTLTLLRGQDLYTKTSVAQALPALAPFLRREREPILSTLHVLNSIRDELLHELRGVRVVAQGELNLFCLDDGDEPKGIACNQLHNQSRGTVVDALRGRVVCFPLTHFFNQGARWPTDDERHDKLFHERIVARFDWVTELVSVCAHNGQFLFVGSKGFDGPDVERVRSLVIERFGDVEPFAQQLDLEHYWYTFLAVAGPHREKEEKGEGNEEAEEPEVDSTRSSWELCLVGARHRYALSLQSPEQLADTARALGLLDPTTL</sequence>
<evidence type="ECO:0000256" key="1">
    <source>
        <dbReference type="SAM" id="MobiDB-lite"/>
    </source>
</evidence>
<dbReference type="OrthoDB" id="10257176at2759"/>
<dbReference type="Proteomes" id="UP000011083">
    <property type="component" value="Unassembled WGS sequence"/>
</dbReference>
<feature type="compositionally biased region" description="Low complexity" evidence="1">
    <location>
        <begin position="34"/>
        <end position="48"/>
    </location>
</feature>
<feature type="region of interest" description="Disordered" evidence="1">
    <location>
        <begin position="283"/>
        <end position="302"/>
    </location>
</feature>
<evidence type="ECO:0000313" key="3">
    <source>
        <dbReference type="Proteomes" id="UP000011083"/>
    </source>
</evidence>
<dbReference type="KEGG" id="acan:ACA1_100110"/>
<proteinExistence type="predicted"/>
<gene>
    <name evidence="2" type="ORF">ACA1_100110</name>
</gene>
<protein>
    <submittedName>
        <fullName evidence="2">Uncharacterized protein</fullName>
    </submittedName>
</protein>
<keyword evidence="3" id="KW-1185">Reference proteome</keyword>
<dbReference type="VEuPathDB" id="AmoebaDB:ACA1_100110"/>
<feature type="region of interest" description="Disordered" evidence="1">
    <location>
        <begin position="32"/>
        <end position="66"/>
    </location>
</feature>
<name>L8GLW7_ACACF</name>
<evidence type="ECO:0000313" key="2">
    <source>
        <dbReference type="EMBL" id="ELR13196.1"/>
    </source>
</evidence>
<reference evidence="2 3" key="1">
    <citation type="journal article" date="2013" name="Genome Biol.">
        <title>Genome of Acanthamoeba castellanii highlights extensive lateral gene transfer and early evolution of tyrosine kinase signaling.</title>
        <authorList>
            <person name="Clarke M."/>
            <person name="Lohan A.J."/>
            <person name="Liu B."/>
            <person name="Lagkouvardos I."/>
            <person name="Roy S."/>
            <person name="Zafar N."/>
            <person name="Bertelli C."/>
            <person name="Schilde C."/>
            <person name="Kianianmomeni A."/>
            <person name="Burglin T.R."/>
            <person name="Frech C."/>
            <person name="Turcotte B."/>
            <person name="Kopec K.O."/>
            <person name="Synnott J.M."/>
            <person name="Choo C."/>
            <person name="Paponov I."/>
            <person name="Finkler A."/>
            <person name="Soon Heng Tan C."/>
            <person name="Hutchins A.P."/>
            <person name="Weinmeier T."/>
            <person name="Rattei T."/>
            <person name="Chu J.S."/>
            <person name="Gimenez G."/>
            <person name="Irimia M."/>
            <person name="Rigden D.J."/>
            <person name="Fitzpatrick D.A."/>
            <person name="Lorenzo-Morales J."/>
            <person name="Bateman A."/>
            <person name="Chiu C.H."/>
            <person name="Tang P."/>
            <person name="Hegemann P."/>
            <person name="Fromm H."/>
            <person name="Raoult D."/>
            <person name="Greub G."/>
            <person name="Miranda-Saavedra D."/>
            <person name="Chen N."/>
            <person name="Nash P."/>
            <person name="Ginger M.L."/>
            <person name="Horn M."/>
            <person name="Schaap P."/>
            <person name="Caler L."/>
            <person name="Loftus B."/>
        </authorList>
    </citation>
    <scope>NUCLEOTIDE SEQUENCE [LARGE SCALE GENOMIC DNA]</scope>
    <source>
        <strain evidence="2 3">Neff</strain>
    </source>
</reference>
<dbReference type="GeneID" id="14913733"/>
<dbReference type="RefSeq" id="XP_004335209.1">
    <property type="nucleotide sequence ID" value="XM_004335161.1"/>
</dbReference>
<dbReference type="AlphaFoldDB" id="L8GLW7"/>
<organism evidence="2 3">
    <name type="scientific">Acanthamoeba castellanii (strain ATCC 30010 / Neff)</name>
    <dbReference type="NCBI Taxonomy" id="1257118"/>
    <lineage>
        <taxon>Eukaryota</taxon>
        <taxon>Amoebozoa</taxon>
        <taxon>Discosea</taxon>
        <taxon>Longamoebia</taxon>
        <taxon>Centramoebida</taxon>
        <taxon>Acanthamoebidae</taxon>
        <taxon>Acanthamoeba</taxon>
    </lineage>
</organism>
<accession>L8GLW7</accession>
<dbReference type="EMBL" id="KB008097">
    <property type="protein sequence ID" value="ELR13196.1"/>
    <property type="molecule type" value="Genomic_DNA"/>
</dbReference>